<proteinExistence type="predicted"/>
<accession>A0ABT5L0I3</accession>
<gene>
    <name evidence="1" type="ORF">OIK42_01305</name>
</gene>
<evidence type="ECO:0008006" key="3">
    <source>
        <dbReference type="Google" id="ProtNLM"/>
    </source>
</evidence>
<name>A0ABT5L0I3_9ALTE</name>
<comment type="caution">
    <text evidence="1">The sequence shown here is derived from an EMBL/GenBank/DDBJ whole genome shotgun (WGS) entry which is preliminary data.</text>
</comment>
<dbReference type="EMBL" id="JAQQXP010000001">
    <property type="protein sequence ID" value="MDC8829387.1"/>
    <property type="molecule type" value="Genomic_DNA"/>
</dbReference>
<dbReference type="Proteomes" id="UP001218788">
    <property type="component" value="Unassembled WGS sequence"/>
</dbReference>
<keyword evidence="2" id="KW-1185">Reference proteome</keyword>
<dbReference type="RefSeq" id="WP_273637751.1">
    <property type="nucleotide sequence ID" value="NZ_JAQQXP010000001.1"/>
</dbReference>
<protein>
    <recommendedName>
        <fullName evidence="3">Apea-like HEPN domain-containing protein</fullName>
    </recommendedName>
</protein>
<sequence>MSEIPEENYLDFQVHSGIKKGSDIIYADEVRQHDLELISKKNGKKYNFVGFKDIRDDLPENIRRQISTLEGWLTIRNDLRFVNENIEFILNSDLDDRWLKVIQSMYFSIIVTYGKCFNTANGRATLNKKTCFKKNKEAEEIHDHMIGVRNNYVAHGAVGYNSETEVFYAIEKGELEHSDRRIESISAAISFPNWDLLRKYQAVVHTVHDKLNNSIWSLQKTIQSRVESIYTLEELRKLAKYSNS</sequence>
<evidence type="ECO:0000313" key="1">
    <source>
        <dbReference type="EMBL" id="MDC8829387.1"/>
    </source>
</evidence>
<organism evidence="1 2">
    <name type="scientific">Alteromonas gilva</name>
    <dbReference type="NCBI Taxonomy" id="2987522"/>
    <lineage>
        <taxon>Bacteria</taxon>
        <taxon>Pseudomonadati</taxon>
        <taxon>Pseudomonadota</taxon>
        <taxon>Gammaproteobacteria</taxon>
        <taxon>Alteromonadales</taxon>
        <taxon>Alteromonadaceae</taxon>
        <taxon>Alteromonas/Salinimonas group</taxon>
        <taxon>Alteromonas</taxon>
    </lineage>
</organism>
<reference evidence="1 2" key="1">
    <citation type="submission" date="2022-10" db="EMBL/GenBank/DDBJ databases">
        <title>Alteromonas sp. chi3 Genome sequencing.</title>
        <authorList>
            <person name="Park S."/>
        </authorList>
    </citation>
    <scope>NUCLEOTIDE SEQUENCE [LARGE SCALE GENOMIC DNA]</scope>
    <source>
        <strain evidence="2">chi3</strain>
    </source>
</reference>
<evidence type="ECO:0000313" key="2">
    <source>
        <dbReference type="Proteomes" id="UP001218788"/>
    </source>
</evidence>